<dbReference type="RefSeq" id="WP_176244145.1">
    <property type="nucleotide sequence ID" value="NZ_FWFQ01000021.1"/>
</dbReference>
<sequence>MDGQDITSAAQRERTPPKTVEEIREAFLDDASAEGLIVRGQLRQDLLALIVSGYKRGGYFVEFGATDGEKYSNSNLLEKRFGWQGILSEPAVGWHRRLRRKRDCIIDTRCVWRATGEHLSFDMAKSKTLSTLTQFADSDHHAEKRGEDFERLTVETVSLADMLAEHGAPEAIDYLSVDTEGSEFEILKAFDFGRHRFGLITVEHNFTEQREKIHDLLVSNGYKRILSDLSKFDDWYIPAR</sequence>
<dbReference type="AlphaFoldDB" id="A0A1Y5T466"/>
<evidence type="ECO:0000313" key="3">
    <source>
        <dbReference type="Proteomes" id="UP000193409"/>
    </source>
</evidence>
<accession>A0A1Y5T466</accession>
<dbReference type="EMBL" id="FWFQ01000021">
    <property type="protein sequence ID" value="SLN53630.1"/>
    <property type="molecule type" value="Genomic_DNA"/>
</dbReference>
<dbReference type="GO" id="GO:0006888">
    <property type="term" value="P:endoplasmic reticulum to Golgi vesicle-mediated transport"/>
    <property type="evidence" value="ECO:0007669"/>
    <property type="project" value="TreeGrafter"/>
</dbReference>
<feature type="domain" description="Methyltransferase FkbM" evidence="1">
    <location>
        <begin position="63"/>
        <end position="223"/>
    </location>
</feature>
<dbReference type="InterPro" id="IPR053202">
    <property type="entry name" value="EGF_Rcpt_Signaling_Reg"/>
</dbReference>
<dbReference type="InterPro" id="IPR029063">
    <property type="entry name" value="SAM-dependent_MTases_sf"/>
</dbReference>
<organism evidence="2 3">
    <name type="scientific">Pseudoruegeria aquimaris</name>
    <dbReference type="NCBI Taxonomy" id="393663"/>
    <lineage>
        <taxon>Bacteria</taxon>
        <taxon>Pseudomonadati</taxon>
        <taxon>Pseudomonadota</taxon>
        <taxon>Alphaproteobacteria</taxon>
        <taxon>Rhodobacterales</taxon>
        <taxon>Roseobacteraceae</taxon>
        <taxon>Pseudoruegeria</taxon>
    </lineage>
</organism>
<dbReference type="GO" id="GO:0005737">
    <property type="term" value="C:cytoplasm"/>
    <property type="evidence" value="ECO:0007669"/>
    <property type="project" value="GOC"/>
</dbReference>
<dbReference type="GO" id="GO:0005886">
    <property type="term" value="C:plasma membrane"/>
    <property type="evidence" value="ECO:0007669"/>
    <property type="project" value="TreeGrafter"/>
</dbReference>
<dbReference type="GO" id="GO:0016197">
    <property type="term" value="P:endosomal transport"/>
    <property type="evidence" value="ECO:0007669"/>
    <property type="project" value="TreeGrafter"/>
</dbReference>
<evidence type="ECO:0000313" key="2">
    <source>
        <dbReference type="EMBL" id="SLN53630.1"/>
    </source>
</evidence>
<keyword evidence="3" id="KW-1185">Reference proteome</keyword>
<dbReference type="Gene3D" id="3.40.50.150">
    <property type="entry name" value="Vaccinia Virus protein VP39"/>
    <property type="match status" value="1"/>
</dbReference>
<dbReference type="PANTHER" id="PTHR34009:SF2">
    <property type="entry name" value="PROTEIN STAR"/>
    <property type="match status" value="1"/>
</dbReference>
<proteinExistence type="predicted"/>
<gene>
    <name evidence="2" type="ORF">PSA7680_02797</name>
</gene>
<dbReference type="SUPFAM" id="SSF53335">
    <property type="entry name" value="S-adenosyl-L-methionine-dependent methyltransferases"/>
    <property type="match status" value="1"/>
</dbReference>
<dbReference type="InterPro" id="IPR006342">
    <property type="entry name" value="FkbM_mtfrase"/>
</dbReference>
<dbReference type="Pfam" id="PF05050">
    <property type="entry name" value="Methyltransf_21"/>
    <property type="match status" value="1"/>
</dbReference>
<reference evidence="2 3" key="1">
    <citation type="submission" date="2017-03" db="EMBL/GenBank/DDBJ databases">
        <authorList>
            <person name="Afonso C.L."/>
            <person name="Miller P.J."/>
            <person name="Scott M.A."/>
            <person name="Spackman E."/>
            <person name="Goraichik I."/>
            <person name="Dimitrov K.M."/>
            <person name="Suarez D.L."/>
            <person name="Swayne D.E."/>
        </authorList>
    </citation>
    <scope>NUCLEOTIDE SEQUENCE [LARGE SCALE GENOMIC DNA]</scope>
    <source>
        <strain evidence="2 3">CECT 7680</strain>
    </source>
</reference>
<dbReference type="PANTHER" id="PTHR34009">
    <property type="entry name" value="PROTEIN STAR"/>
    <property type="match status" value="1"/>
</dbReference>
<dbReference type="Proteomes" id="UP000193409">
    <property type="component" value="Unassembled WGS sequence"/>
</dbReference>
<evidence type="ECO:0000259" key="1">
    <source>
        <dbReference type="Pfam" id="PF05050"/>
    </source>
</evidence>
<protein>
    <recommendedName>
        <fullName evidence="1">Methyltransferase FkbM domain-containing protein</fullName>
    </recommendedName>
</protein>
<name>A0A1Y5T466_9RHOB</name>